<reference evidence="7" key="1">
    <citation type="submission" date="2022-01" db="EMBL/GenBank/DDBJ databases">
        <title>Nocardioidaceae gen. sp. A5X3R13.</title>
        <authorList>
            <person name="Lopez Marin M.A."/>
            <person name="Uhlik O."/>
        </authorList>
    </citation>
    <scope>NUCLEOTIDE SEQUENCE</scope>
    <source>
        <strain evidence="7">A5X3R13</strain>
    </source>
</reference>
<dbReference type="FunFam" id="3.90.550.10:FF:000122">
    <property type="entry name" value="Dolichol-phosphate mannosyltransferase subunit 1"/>
    <property type="match status" value="1"/>
</dbReference>
<evidence type="ECO:0000256" key="4">
    <source>
        <dbReference type="SAM" id="MobiDB-lite"/>
    </source>
</evidence>
<organism evidence="7 8">
    <name type="scientific">Solicola gregarius</name>
    <dbReference type="NCBI Taxonomy" id="2908642"/>
    <lineage>
        <taxon>Bacteria</taxon>
        <taxon>Bacillati</taxon>
        <taxon>Actinomycetota</taxon>
        <taxon>Actinomycetes</taxon>
        <taxon>Propionibacteriales</taxon>
        <taxon>Nocardioidaceae</taxon>
        <taxon>Solicola</taxon>
    </lineage>
</organism>
<evidence type="ECO:0000313" key="8">
    <source>
        <dbReference type="Proteomes" id="UP001164390"/>
    </source>
</evidence>
<dbReference type="PANTHER" id="PTHR43398">
    <property type="entry name" value="DOLICHOL-PHOSPHATE MANNOSYLTRANSFERASE SUBUNIT 1"/>
    <property type="match status" value="1"/>
</dbReference>
<evidence type="ECO:0000256" key="2">
    <source>
        <dbReference type="ARBA" id="ARBA00022676"/>
    </source>
</evidence>
<sequence length="424" mass="45769">MSERERAALVIVPTYNEADNLGEIVRRVRSAEPAADILVVDDDSPDGTGKLADAMAVDDPAVQVLHRVGKQGLGAAYLAGFGWGLERGYPFLVEMDADGSHPPERLPTMLATARDGAGLVIGSRWVRGGAVRNWPLHRLLLSRGANTYARFALGIPVRDATAGYRVFRRETLLAIDLDSVSSRGYCFQIDLTLRTDDAGVTTREVPITFVERERGESKMSGSIVVEALVRVTLGGDLASPAGRVLDTHPTRHVGWETTPDPGETMKNVRIRWVPAVLLLTPVVEIVVIVLVANWIGWAATIAALAALSVVGVILMRRSGRQAWAELSRDRSVGTEPPSGVVDRALTFLGGLILVPPGFVKDLVALVLLLPFTRPLVRNRIQSWAVRKGTMYVSAPGDPTMSASRHGPTTPHGPDVVRGEVIDDD</sequence>
<keyword evidence="5" id="KW-1133">Transmembrane helix</keyword>
<dbReference type="KEGG" id="sgrg:L0C25_21560"/>
<dbReference type="RefSeq" id="WP_271633845.1">
    <property type="nucleotide sequence ID" value="NZ_CP094970.1"/>
</dbReference>
<comment type="similarity">
    <text evidence="1">Belongs to the glycosyltransferase 2 family.</text>
</comment>
<evidence type="ECO:0000256" key="1">
    <source>
        <dbReference type="ARBA" id="ARBA00006739"/>
    </source>
</evidence>
<evidence type="ECO:0000313" key="7">
    <source>
        <dbReference type="EMBL" id="UYM05077.1"/>
    </source>
</evidence>
<dbReference type="GO" id="GO:0016020">
    <property type="term" value="C:membrane"/>
    <property type="evidence" value="ECO:0007669"/>
    <property type="project" value="InterPro"/>
</dbReference>
<evidence type="ECO:0000259" key="6">
    <source>
        <dbReference type="Pfam" id="PF00535"/>
    </source>
</evidence>
<gene>
    <name evidence="7" type="ORF">L0C25_21560</name>
</gene>
<feature type="transmembrane region" description="Helical" evidence="5">
    <location>
        <begin position="272"/>
        <end position="291"/>
    </location>
</feature>
<dbReference type="Pfam" id="PF00535">
    <property type="entry name" value="Glycos_transf_2"/>
    <property type="match status" value="1"/>
</dbReference>
<accession>A0AA46TGS8</accession>
<dbReference type="CDD" id="cd06442">
    <property type="entry name" value="DPM1_like"/>
    <property type="match status" value="1"/>
</dbReference>
<dbReference type="Gene3D" id="3.90.550.10">
    <property type="entry name" value="Spore Coat Polysaccharide Biosynthesis Protein SpsA, Chain A"/>
    <property type="match status" value="1"/>
</dbReference>
<evidence type="ECO:0000256" key="3">
    <source>
        <dbReference type="ARBA" id="ARBA00022679"/>
    </source>
</evidence>
<dbReference type="InterPro" id="IPR001173">
    <property type="entry name" value="Glyco_trans_2-like"/>
</dbReference>
<dbReference type="Proteomes" id="UP001164390">
    <property type="component" value="Chromosome"/>
</dbReference>
<dbReference type="AlphaFoldDB" id="A0AA46TGS8"/>
<protein>
    <submittedName>
        <fullName evidence="7">FxsA family protein</fullName>
    </submittedName>
</protein>
<dbReference type="PANTHER" id="PTHR43398:SF1">
    <property type="entry name" value="DOLICHOL-PHOSPHATE MANNOSYLTRANSFERASE SUBUNIT 1"/>
    <property type="match status" value="1"/>
</dbReference>
<evidence type="ECO:0000256" key="5">
    <source>
        <dbReference type="SAM" id="Phobius"/>
    </source>
</evidence>
<keyword evidence="5" id="KW-0812">Transmembrane</keyword>
<dbReference type="EMBL" id="CP094970">
    <property type="protein sequence ID" value="UYM05077.1"/>
    <property type="molecule type" value="Genomic_DNA"/>
</dbReference>
<dbReference type="Pfam" id="PF04186">
    <property type="entry name" value="FxsA"/>
    <property type="match status" value="1"/>
</dbReference>
<dbReference type="InterPro" id="IPR007313">
    <property type="entry name" value="FxsA"/>
</dbReference>
<keyword evidence="3" id="KW-0808">Transferase</keyword>
<keyword evidence="2" id="KW-0328">Glycosyltransferase</keyword>
<feature type="region of interest" description="Disordered" evidence="4">
    <location>
        <begin position="395"/>
        <end position="414"/>
    </location>
</feature>
<feature type="transmembrane region" description="Helical" evidence="5">
    <location>
        <begin position="297"/>
        <end position="315"/>
    </location>
</feature>
<dbReference type="InterPro" id="IPR039528">
    <property type="entry name" value="DPM1-like"/>
</dbReference>
<name>A0AA46TGS8_9ACTN</name>
<dbReference type="NCBIfam" id="NF008528">
    <property type="entry name" value="PRK11463.1-2"/>
    <property type="match status" value="1"/>
</dbReference>
<dbReference type="SUPFAM" id="SSF53448">
    <property type="entry name" value="Nucleotide-diphospho-sugar transferases"/>
    <property type="match status" value="1"/>
</dbReference>
<feature type="domain" description="Glycosyltransferase 2-like" evidence="6">
    <location>
        <begin position="10"/>
        <end position="172"/>
    </location>
</feature>
<keyword evidence="8" id="KW-1185">Reference proteome</keyword>
<proteinExistence type="inferred from homology"/>
<dbReference type="GO" id="GO:0009247">
    <property type="term" value="P:glycolipid biosynthetic process"/>
    <property type="evidence" value="ECO:0007669"/>
    <property type="project" value="TreeGrafter"/>
</dbReference>
<dbReference type="InterPro" id="IPR029044">
    <property type="entry name" value="Nucleotide-diphossugar_trans"/>
</dbReference>
<keyword evidence="5" id="KW-0472">Membrane</keyword>
<dbReference type="GO" id="GO:0004582">
    <property type="term" value="F:dolichyl-phosphate beta-D-mannosyltransferase activity"/>
    <property type="evidence" value="ECO:0007669"/>
    <property type="project" value="InterPro"/>
</dbReference>